<organism evidence="4 5">
    <name type="scientific">Microbacterium thalassium</name>
    <dbReference type="NCBI Taxonomy" id="362649"/>
    <lineage>
        <taxon>Bacteria</taxon>
        <taxon>Bacillati</taxon>
        <taxon>Actinomycetota</taxon>
        <taxon>Actinomycetes</taxon>
        <taxon>Micrococcales</taxon>
        <taxon>Microbacteriaceae</taxon>
        <taxon>Microbacterium</taxon>
    </lineage>
</organism>
<dbReference type="SUPFAM" id="SSF51735">
    <property type="entry name" value="NAD(P)-binding Rossmann-fold domains"/>
    <property type="match status" value="1"/>
</dbReference>
<dbReference type="GO" id="GO:0016020">
    <property type="term" value="C:membrane"/>
    <property type="evidence" value="ECO:0007669"/>
    <property type="project" value="TreeGrafter"/>
</dbReference>
<dbReference type="PRINTS" id="PR00081">
    <property type="entry name" value="GDHRDH"/>
</dbReference>
<dbReference type="PRINTS" id="PR00080">
    <property type="entry name" value="SDRFAMILY"/>
</dbReference>
<dbReference type="PANTHER" id="PTHR44196:SF2">
    <property type="entry name" value="SHORT-CHAIN DEHYDROGENASE-RELATED"/>
    <property type="match status" value="1"/>
</dbReference>
<dbReference type="InterPro" id="IPR002347">
    <property type="entry name" value="SDR_fam"/>
</dbReference>
<keyword evidence="5" id="KW-1185">Reference proteome</keyword>
<dbReference type="Gene3D" id="3.40.50.720">
    <property type="entry name" value="NAD(P)-binding Rossmann-like Domain"/>
    <property type="match status" value="1"/>
</dbReference>
<dbReference type="RefSeq" id="WP_184749743.1">
    <property type="nucleotide sequence ID" value="NZ_BAAAJR010000003.1"/>
</dbReference>
<dbReference type="Proteomes" id="UP000537775">
    <property type="component" value="Unassembled WGS sequence"/>
</dbReference>
<evidence type="ECO:0000313" key="5">
    <source>
        <dbReference type="Proteomes" id="UP000537775"/>
    </source>
</evidence>
<reference evidence="4 5" key="1">
    <citation type="submission" date="2020-08" db="EMBL/GenBank/DDBJ databases">
        <title>Sequencing the genomes of 1000 actinobacteria strains.</title>
        <authorList>
            <person name="Klenk H.-P."/>
        </authorList>
    </citation>
    <scope>NUCLEOTIDE SEQUENCE [LARGE SCALE GENOMIC DNA]</scope>
    <source>
        <strain evidence="4 5">DSM 12511</strain>
    </source>
</reference>
<protein>
    <submittedName>
        <fullName evidence="4">Short-subunit dehydrogenase</fullName>
    </submittedName>
</protein>
<dbReference type="PANTHER" id="PTHR44196">
    <property type="entry name" value="DEHYDROGENASE/REDUCTASE SDR FAMILY MEMBER 7B"/>
    <property type="match status" value="1"/>
</dbReference>
<dbReference type="InterPro" id="IPR036291">
    <property type="entry name" value="NAD(P)-bd_dom_sf"/>
</dbReference>
<comment type="caution">
    <text evidence="4">The sequence shown here is derived from an EMBL/GenBank/DDBJ whole genome shotgun (WGS) entry which is preliminary data.</text>
</comment>
<proteinExistence type="inferred from homology"/>
<accession>A0A7X0KTW9</accession>
<gene>
    <name evidence="4" type="ORF">HD594_000811</name>
</gene>
<dbReference type="Pfam" id="PF00106">
    <property type="entry name" value="adh_short"/>
    <property type="match status" value="1"/>
</dbReference>
<name>A0A7X0KTW9_9MICO</name>
<evidence type="ECO:0000256" key="2">
    <source>
        <dbReference type="ARBA" id="ARBA00023002"/>
    </source>
</evidence>
<sequence length="250" mass="25794">MTRTRHPRAALVTGGSRGIGYAIAQRLAADGFALTLCARDRDRLESAAAALRAEHGVEVHVHAADLSDPEGYVDIVAAHAEARGSLDALVLNAGMGTVGPIADATGERLHKLMVVNAFSAIGLFRSALGMLRETAARNEEHGAKVIAVGSILGAHPHAQLGAYAASKAALVSLVKTLNLEHSGEGISSTAILPAYVATDMTTWLGDSVPRNTMLSAAEIAGVASMLAALSRRAVVDEIVIARAGTDGRIP</sequence>
<dbReference type="CDD" id="cd05233">
    <property type="entry name" value="SDR_c"/>
    <property type="match status" value="1"/>
</dbReference>
<dbReference type="AlphaFoldDB" id="A0A7X0KTW9"/>
<dbReference type="EMBL" id="JACHML010000001">
    <property type="protein sequence ID" value="MBB6390498.1"/>
    <property type="molecule type" value="Genomic_DNA"/>
</dbReference>
<keyword evidence="2" id="KW-0560">Oxidoreductase</keyword>
<evidence type="ECO:0000256" key="3">
    <source>
        <dbReference type="RuleBase" id="RU000363"/>
    </source>
</evidence>
<evidence type="ECO:0000313" key="4">
    <source>
        <dbReference type="EMBL" id="MBB6390498.1"/>
    </source>
</evidence>
<dbReference type="GO" id="GO:0016491">
    <property type="term" value="F:oxidoreductase activity"/>
    <property type="evidence" value="ECO:0007669"/>
    <property type="project" value="UniProtKB-KW"/>
</dbReference>
<evidence type="ECO:0000256" key="1">
    <source>
        <dbReference type="ARBA" id="ARBA00006484"/>
    </source>
</evidence>
<comment type="similarity">
    <text evidence="1 3">Belongs to the short-chain dehydrogenases/reductases (SDR) family.</text>
</comment>